<sequence length="116" mass="13636">MPRRSLWKGSFVDAFLMGLKNRKDQLSNKKIWSRRSSVLPEFLNTTVRIYNGRNFIRCKITEDKVGHKFGEFALTRKRRPWGTPKGKNRPTIVGRHTGVAARRNLMLMMAKKERFD</sequence>
<evidence type="ECO:0000313" key="1">
    <source>
        <dbReference type="EMBL" id="KAJ0079585.1"/>
    </source>
</evidence>
<gene>
    <name evidence="1" type="ORF">Patl1_23531</name>
</gene>
<proteinExistence type="predicted"/>
<reference evidence="2" key="1">
    <citation type="journal article" date="2023" name="G3 (Bethesda)">
        <title>Genome assembly and association tests identify interacting loci associated with vigor, precocity, and sex in interspecific pistachio rootstocks.</title>
        <authorList>
            <person name="Palmer W."/>
            <person name="Jacygrad E."/>
            <person name="Sagayaradj S."/>
            <person name="Cavanaugh K."/>
            <person name="Han R."/>
            <person name="Bertier L."/>
            <person name="Beede B."/>
            <person name="Kafkas S."/>
            <person name="Golino D."/>
            <person name="Preece J."/>
            <person name="Michelmore R."/>
        </authorList>
    </citation>
    <scope>NUCLEOTIDE SEQUENCE [LARGE SCALE GENOMIC DNA]</scope>
</reference>
<keyword evidence="2" id="KW-1185">Reference proteome</keyword>
<accession>A0ACC0ZY30</accession>
<dbReference type="EMBL" id="CM047909">
    <property type="protein sequence ID" value="KAJ0079585.1"/>
    <property type="molecule type" value="Genomic_DNA"/>
</dbReference>
<evidence type="ECO:0000313" key="2">
    <source>
        <dbReference type="Proteomes" id="UP001164250"/>
    </source>
</evidence>
<dbReference type="Proteomes" id="UP001164250">
    <property type="component" value="Chromosome 13"/>
</dbReference>
<protein>
    <submittedName>
        <fullName evidence="1">Uncharacterized protein</fullName>
    </submittedName>
</protein>
<name>A0ACC0ZY30_9ROSI</name>
<comment type="caution">
    <text evidence="1">The sequence shown here is derived from an EMBL/GenBank/DDBJ whole genome shotgun (WGS) entry which is preliminary data.</text>
</comment>
<organism evidence="1 2">
    <name type="scientific">Pistacia atlantica</name>
    <dbReference type="NCBI Taxonomy" id="434234"/>
    <lineage>
        <taxon>Eukaryota</taxon>
        <taxon>Viridiplantae</taxon>
        <taxon>Streptophyta</taxon>
        <taxon>Embryophyta</taxon>
        <taxon>Tracheophyta</taxon>
        <taxon>Spermatophyta</taxon>
        <taxon>Magnoliopsida</taxon>
        <taxon>eudicotyledons</taxon>
        <taxon>Gunneridae</taxon>
        <taxon>Pentapetalae</taxon>
        <taxon>rosids</taxon>
        <taxon>malvids</taxon>
        <taxon>Sapindales</taxon>
        <taxon>Anacardiaceae</taxon>
        <taxon>Pistacia</taxon>
    </lineage>
</organism>